<name>A0AAP0HM92_9MAGN</name>
<dbReference type="Gene3D" id="1.10.8.480">
    <property type="match status" value="1"/>
</dbReference>
<keyword evidence="2 5" id="KW-0808">Transferase</keyword>
<dbReference type="GO" id="GO:0000179">
    <property type="term" value="F:rRNA (adenine-N6,N6-)-dimethyltransferase activity"/>
    <property type="evidence" value="ECO:0007669"/>
    <property type="project" value="UniProtKB-UniRule"/>
</dbReference>
<dbReference type="GO" id="GO:0003723">
    <property type="term" value="F:RNA binding"/>
    <property type="evidence" value="ECO:0007669"/>
    <property type="project" value="UniProtKB-UniRule"/>
</dbReference>
<accession>A0AAP0HM92</accession>
<dbReference type="InterPro" id="IPR001737">
    <property type="entry name" value="KsgA/Erm"/>
</dbReference>
<dbReference type="AlphaFoldDB" id="A0AAP0HM92"/>
<evidence type="ECO:0000256" key="3">
    <source>
        <dbReference type="ARBA" id="ARBA00022691"/>
    </source>
</evidence>
<dbReference type="EMBL" id="JBBNAG010000012">
    <property type="protein sequence ID" value="KAK9089832.1"/>
    <property type="molecule type" value="Genomic_DNA"/>
</dbReference>
<protein>
    <recommendedName>
        <fullName evidence="6">rRNA adenine N(6)-methyltransferase</fullName>
        <ecNumber evidence="6">2.1.1.-</ecNumber>
    </recommendedName>
</protein>
<evidence type="ECO:0000256" key="5">
    <source>
        <dbReference type="PROSITE-ProRule" id="PRU01026"/>
    </source>
</evidence>
<dbReference type="EC" id="2.1.1.-" evidence="6"/>
<dbReference type="PANTHER" id="PTHR11727:SF12">
    <property type="entry name" value="RIBOSOMAL RNA SMALL SUBUNIT METHYLTRANSFERASE, MITOCHONDRIAL"/>
    <property type="match status" value="1"/>
</dbReference>
<comment type="caution">
    <text evidence="7">The sequence shown here is derived from an EMBL/GenBank/DDBJ whole genome shotgun (WGS) entry which is preliminary data.</text>
</comment>
<evidence type="ECO:0000256" key="4">
    <source>
        <dbReference type="ARBA" id="ARBA00022884"/>
    </source>
</evidence>
<evidence type="ECO:0000313" key="7">
    <source>
        <dbReference type="EMBL" id="KAK9089832.1"/>
    </source>
</evidence>
<dbReference type="PROSITE" id="PS51689">
    <property type="entry name" value="SAM_RNA_A_N6_MT"/>
    <property type="match status" value="1"/>
</dbReference>
<dbReference type="GO" id="GO:0005739">
    <property type="term" value="C:mitochondrion"/>
    <property type="evidence" value="ECO:0007669"/>
    <property type="project" value="TreeGrafter"/>
</dbReference>
<evidence type="ECO:0000256" key="1">
    <source>
        <dbReference type="ARBA" id="ARBA00022603"/>
    </source>
</evidence>
<sequence length="70" mass="8119">MDVSKRDFIPCPKVDSSVVKIHPKVNVPSVDMNEWWAFTRTCFSKKNKTLGATFKQKKKAYELFSEAHNE</sequence>
<organism evidence="7 8">
    <name type="scientific">Stephania cephalantha</name>
    <dbReference type="NCBI Taxonomy" id="152367"/>
    <lineage>
        <taxon>Eukaryota</taxon>
        <taxon>Viridiplantae</taxon>
        <taxon>Streptophyta</taxon>
        <taxon>Embryophyta</taxon>
        <taxon>Tracheophyta</taxon>
        <taxon>Spermatophyta</taxon>
        <taxon>Magnoliopsida</taxon>
        <taxon>Ranunculales</taxon>
        <taxon>Menispermaceae</taxon>
        <taxon>Menispermoideae</taxon>
        <taxon>Cissampelideae</taxon>
        <taxon>Stephania</taxon>
    </lineage>
</organism>
<comment type="similarity">
    <text evidence="5 6">Belongs to the class I-like SAM-binding methyltransferase superfamily. rRNA adenine N(6)-methyltransferase family.</text>
</comment>
<dbReference type="InterPro" id="IPR029063">
    <property type="entry name" value="SAM-dependent_MTases_sf"/>
</dbReference>
<comment type="caution">
    <text evidence="5">Lacks conserved residue(s) required for the propagation of feature annotation.</text>
</comment>
<dbReference type="SUPFAM" id="SSF53335">
    <property type="entry name" value="S-adenosyl-L-methionine-dependent methyltransferases"/>
    <property type="match status" value="1"/>
</dbReference>
<dbReference type="PANTHER" id="PTHR11727">
    <property type="entry name" value="DIMETHYLADENOSINE TRANSFERASE"/>
    <property type="match status" value="1"/>
</dbReference>
<keyword evidence="8" id="KW-1185">Reference proteome</keyword>
<proteinExistence type="inferred from homology"/>
<evidence type="ECO:0000256" key="2">
    <source>
        <dbReference type="ARBA" id="ARBA00022679"/>
    </source>
</evidence>
<evidence type="ECO:0000256" key="6">
    <source>
        <dbReference type="RuleBase" id="RU362106"/>
    </source>
</evidence>
<dbReference type="Pfam" id="PF00398">
    <property type="entry name" value="RrnaAD"/>
    <property type="match status" value="1"/>
</dbReference>
<feature type="binding site" evidence="5">
    <location>
        <position position="1"/>
    </location>
    <ligand>
        <name>S-adenosyl-L-methionine</name>
        <dbReference type="ChEBI" id="CHEBI:59789"/>
    </ligand>
</feature>
<keyword evidence="6" id="KW-0698">rRNA processing</keyword>
<reference evidence="7 8" key="1">
    <citation type="submission" date="2024-01" db="EMBL/GenBank/DDBJ databases">
        <title>Genome assemblies of Stephania.</title>
        <authorList>
            <person name="Yang L."/>
        </authorList>
    </citation>
    <scope>NUCLEOTIDE SEQUENCE [LARGE SCALE GENOMIC DNA]</scope>
    <source>
        <strain evidence="7">JXDWG</strain>
        <tissue evidence="7">Leaf</tissue>
    </source>
</reference>
<gene>
    <name evidence="7" type="ORF">Scep_028914</name>
</gene>
<evidence type="ECO:0000313" key="8">
    <source>
        <dbReference type="Proteomes" id="UP001419268"/>
    </source>
</evidence>
<keyword evidence="1 5" id="KW-0489">Methyltransferase</keyword>
<keyword evidence="4 5" id="KW-0694">RNA-binding</keyword>
<keyword evidence="3 5" id="KW-0949">S-adenosyl-L-methionine</keyword>
<dbReference type="Proteomes" id="UP001419268">
    <property type="component" value="Unassembled WGS sequence"/>
</dbReference>